<comment type="subcellular location">
    <subcellularLocation>
        <location evidence="1">Nucleus</location>
    </subcellularLocation>
</comment>
<dbReference type="SMART" id="SM00320">
    <property type="entry name" value="WD40"/>
    <property type="match status" value="3"/>
</dbReference>
<feature type="domain" description="CAF1B/HIR1 beta-propeller" evidence="10">
    <location>
        <begin position="6"/>
        <end position="363"/>
    </location>
</feature>
<feature type="repeat" description="WD" evidence="9">
    <location>
        <begin position="71"/>
        <end position="112"/>
    </location>
</feature>
<accession>A0ABQ7I1P8</accession>
<name>A0ABQ7I1P8_9MICR</name>
<evidence type="ECO:0000256" key="4">
    <source>
        <dbReference type="ARBA" id="ARBA00022737"/>
    </source>
</evidence>
<evidence type="ECO:0000256" key="3">
    <source>
        <dbReference type="ARBA" id="ARBA00022574"/>
    </source>
</evidence>
<gene>
    <name evidence="11" type="primary">Chaf1b</name>
    <name evidence="11" type="ORF">TCON_0421</name>
</gene>
<evidence type="ECO:0000256" key="5">
    <source>
        <dbReference type="ARBA" id="ARBA00022763"/>
    </source>
</evidence>
<dbReference type="InterPro" id="IPR036322">
    <property type="entry name" value="WD40_repeat_dom_sf"/>
</dbReference>
<dbReference type="InterPro" id="IPR045145">
    <property type="entry name" value="PTHR15271"/>
</dbReference>
<evidence type="ECO:0000313" key="11">
    <source>
        <dbReference type="EMBL" id="KAF7684376.1"/>
    </source>
</evidence>
<reference evidence="11 12" key="1">
    <citation type="submission" date="2019-01" db="EMBL/GenBank/DDBJ databases">
        <title>Genomes sequencing and comparative genomics of infectious freshwater microsporidia, Cucumispora dikerogammari and Thelohania contejeani.</title>
        <authorList>
            <person name="Cormier A."/>
            <person name="Giraud I."/>
            <person name="Wattier R."/>
            <person name="Teixeira M."/>
            <person name="Grandjean F."/>
            <person name="Rigaud T."/>
            <person name="Cordaux R."/>
        </authorList>
    </citation>
    <scope>NUCLEOTIDE SEQUENCE [LARGE SCALE GENOMIC DNA]</scope>
    <source>
        <strain evidence="11">T1</strain>
        <tissue evidence="11">Spores</tissue>
    </source>
</reference>
<keyword evidence="4" id="KW-0677">Repeat</keyword>
<keyword evidence="8" id="KW-0539">Nucleus</keyword>
<dbReference type="SUPFAM" id="SSF50978">
    <property type="entry name" value="WD40 repeat-like"/>
    <property type="match status" value="1"/>
</dbReference>
<dbReference type="InterPro" id="IPR001680">
    <property type="entry name" value="WD40_rpt"/>
</dbReference>
<evidence type="ECO:0000256" key="2">
    <source>
        <dbReference type="ARBA" id="ARBA00007306"/>
    </source>
</evidence>
<dbReference type="PANTHER" id="PTHR15271:SF4">
    <property type="entry name" value="CHROMATIN ASSEMBLY FACTOR 1 SUBUNIT B"/>
    <property type="match status" value="1"/>
</dbReference>
<evidence type="ECO:0000256" key="7">
    <source>
        <dbReference type="ARBA" id="ARBA00023204"/>
    </source>
</evidence>
<keyword evidence="6" id="KW-0156">Chromatin regulator</keyword>
<keyword evidence="3 9" id="KW-0853">WD repeat</keyword>
<evidence type="ECO:0000256" key="1">
    <source>
        <dbReference type="ARBA" id="ARBA00004123"/>
    </source>
</evidence>
<dbReference type="PROSITE" id="PS50082">
    <property type="entry name" value="WD_REPEATS_2"/>
    <property type="match status" value="1"/>
</dbReference>
<keyword evidence="7" id="KW-0234">DNA repair</keyword>
<evidence type="ECO:0000259" key="10">
    <source>
        <dbReference type="Pfam" id="PF24105"/>
    </source>
</evidence>
<dbReference type="Proteomes" id="UP001516464">
    <property type="component" value="Unassembled WGS sequence"/>
</dbReference>
<protein>
    <submittedName>
        <fullName evidence="11">Chromatin assembly factor 1 subunit B</fullName>
    </submittedName>
</protein>
<dbReference type="PANTHER" id="PTHR15271">
    <property type="entry name" value="CHROMATIN ASSEMBLY FACTOR 1 SUBUNIT B"/>
    <property type="match status" value="1"/>
</dbReference>
<dbReference type="EMBL" id="SBIQ01000016">
    <property type="protein sequence ID" value="KAF7684376.1"/>
    <property type="molecule type" value="Genomic_DNA"/>
</dbReference>
<comment type="caution">
    <text evidence="11">The sequence shown here is derived from an EMBL/GenBank/DDBJ whole genome shotgun (WGS) entry which is preliminary data.</text>
</comment>
<keyword evidence="5" id="KW-0227">DNA damage</keyword>
<proteinExistence type="inferred from homology"/>
<evidence type="ECO:0000256" key="6">
    <source>
        <dbReference type="ARBA" id="ARBA00022853"/>
    </source>
</evidence>
<dbReference type="InterPro" id="IPR015943">
    <property type="entry name" value="WD40/YVTN_repeat-like_dom_sf"/>
</dbReference>
<dbReference type="Pfam" id="PF24105">
    <property type="entry name" value="Beta-prop_CAF1B_HIR1"/>
    <property type="match status" value="1"/>
</dbReference>
<evidence type="ECO:0000256" key="9">
    <source>
        <dbReference type="PROSITE-ProRule" id="PRU00221"/>
    </source>
</evidence>
<keyword evidence="12" id="KW-1185">Reference proteome</keyword>
<evidence type="ECO:0000256" key="8">
    <source>
        <dbReference type="ARBA" id="ARBA00023242"/>
    </source>
</evidence>
<comment type="similarity">
    <text evidence="2">Belongs to the WD repeat HIR1 family.</text>
</comment>
<evidence type="ECO:0000313" key="12">
    <source>
        <dbReference type="Proteomes" id="UP001516464"/>
    </source>
</evidence>
<dbReference type="Gene3D" id="2.130.10.10">
    <property type="entry name" value="YVTN repeat-like/Quinoprotein amine dehydrogenase"/>
    <property type="match status" value="1"/>
</dbReference>
<organism evidence="11 12">
    <name type="scientific">Astathelohania contejeani</name>
    <dbReference type="NCBI Taxonomy" id="164912"/>
    <lineage>
        <taxon>Eukaryota</taxon>
        <taxon>Fungi</taxon>
        <taxon>Fungi incertae sedis</taxon>
        <taxon>Microsporidia</taxon>
        <taxon>Astathelohaniidae</taxon>
        <taxon>Astathelohania</taxon>
    </lineage>
</organism>
<dbReference type="InterPro" id="IPR055410">
    <property type="entry name" value="Beta-prop_CAF1B_HIR1"/>
</dbReference>
<sequence length="369" mass="42139">MNPIEITTHNLHFHDNASIFSIDATDTKIATAGGDKAIRLWNIKTRPRKEKEFCYTTAINSTISLEYVATLVRHPRTVNCIRFSPCKNYLASCCDGGQVGIWELKEEGAEYINVKDIDGDDAYELAWGGNKLFVGFSSGRLILYEISKKEEIQKSKENIKNEEANKKIKILYLPTLNIRLLHSVKAHSDIIQGLSYNPSFNLLTSMSKDRSAKTFLVDKKLTLIEKYDYLFNERMFADEKTKCFFRRLSYSEDGKLLYFCCGIGDIYGKNANLKNKSKHCVYVMHYPFKSDNIIARIGPFDSSPIKILNYNKYLLVFTRRSLYLFKDKEFLVCINNMTFLQITDACIANGVVYVSAGDGFVSSMRASLD</sequence>